<gene>
    <name evidence="3" type="ORF">FIBRA_05843</name>
</gene>
<dbReference type="PANTHER" id="PTHR24067">
    <property type="entry name" value="UBIQUITIN-CONJUGATING ENZYME E2"/>
    <property type="match status" value="1"/>
</dbReference>
<dbReference type="GeneID" id="24098608"/>
<dbReference type="InterPro" id="IPR016135">
    <property type="entry name" value="UBQ-conjugating_enzyme/RWD"/>
</dbReference>
<dbReference type="InterPro" id="IPR050113">
    <property type="entry name" value="Ub_conjugating_enzyme"/>
</dbReference>
<dbReference type="Gene3D" id="3.10.110.10">
    <property type="entry name" value="Ubiquitin Conjugating Enzyme"/>
    <property type="match status" value="1"/>
</dbReference>
<dbReference type="RefSeq" id="XP_012182980.1">
    <property type="nucleotide sequence ID" value="XM_012327590.1"/>
</dbReference>
<keyword evidence="1" id="KW-0833">Ubl conjugation pathway</keyword>
<dbReference type="InterPro" id="IPR000608">
    <property type="entry name" value="UBC"/>
</dbReference>
<accession>J4HY72</accession>
<dbReference type="OrthoDB" id="9978460at2759"/>
<sequence>MTALRRIQKELTDITSKPLEGLTVEPLEDNLFEWKCAIRASPDSPYKGGTYHFTLTLPESFPFKAPSVCSPYSCQNLDLRAHRVSCVAYPRLVHHMYVTQVTFNTKIYHPGINEEGHICVPVLRDQWKPSVTLSSVLAIIQEKINNPSPDDPFEPEIAAQMKDDHGKFLATAKEWTKK</sequence>
<keyword evidence="4" id="KW-1185">Reference proteome</keyword>
<organism evidence="3 4">
    <name type="scientific">Fibroporia radiculosa</name>
    <dbReference type="NCBI Taxonomy" id="599839"/>
    <lineage>
        <taxon>Eukaryota</taxon>
        <taxon>Fungi</taxon>
        <taxon>Dikarya</taxon>
        <taxon>Basidiomycota</taxon>
        <taxon>Agaricomycotina</taxon>
        <taxon>Agaricomycetes</taxon>
        <taxon>Polyporales</taxon>
        <taxon>Fibroporiaceae</taxon>
        <taxon>Fibroporia</taxon>
    </lineage>
</organism>
<proteinExistence type="predicted"/>
<dbReference type="HOGENOM" id="CLU_030988_13_3_1"/>
<feature type="domain" description="UBC core" evidence="2">
    <location>
        <begin position="2"/>
        <end position="178"/>
    </location>
</feature>
<evidence type="ECO:0000259" key="2">
    <source>
        <dbReference type="PROSITE" id="PS50127"/>
    </source>
</evidence>
<protein>
    <recommendedName>
        <fullName evidence="2">UBC core domain-containing protein</fullName>
    </recommendedName>
</protein>
<dbReference type="Pfam" id="PF00179">
    <property type="entry name" value="UQ_con"/>
    <property type="match status" value="2"/>
</dbReference>
<evidence type="ECO:0000256" key="1">
    <source>
        <dbReference type="ARBA" id="ARBA00022786"/>
    </source>
</evidence>
<name>J4HY72_9APHY</name>
<dbReference type="STRING" id="599839.J4HY72"/>
<evidence type="ECO:0000313" key="4">
    <source>
        <dbReference type="Proteomes" id="UP000006352"/>
    </source>
</evidence>
<reference evidence="3 4" key="1">
    <citation type="journal article" date="2012" name="Appl. Environ. Microbiol.">
        <title>Short-read sequencing for genomic analysis of the brown rot fungus Fibroporia radiculosa.</title>
        <authorList>
            <person name="Tang J.D."/>
            <person name="Perkins A.D."/>
            <person name="Sonstegard T.S."/>
            <person name="Schroeder S.G."/>
            <person name="Burgess S.C."/>
            <person name="Diehl S.V."/>
        </authorList>
    </citation>
    <scope>NUCLEOTIDE SEQUENCE [LARGE SCALE GENOMIC DNA]</scope>
    <source>
        <strain evidence="3 4">TFFH 294</strain>
    </source>
</reference>
<dbReference type="Proteomes" id="UP000006352">
    <property type="component" value="Unassembled WGS sequence"/>
</dbReference>
<dbReference type="PROSITE" id="PS50127">
    <property type="entry name" value="UBC_2"/>
    <property type="match status" value="1"/>
</dbReference>
<dbReference type="InParanoid" id="J4HY72"/>
<dbReference type="EMBL" id="HE797124">
    <property type="protein sequence ID" value="CCM03697.1"/>
    <property type="molecule type" value="Genomic_DNA"/>
</dbReference>
<evidence type="ECO:0000313" key="3">
    <source>
        <dbReference type="EMBL" id="CCM03697.1"/>
    </source>
</evidence>
<dbReference type="SMART" id="SM00212">
    <property type="entry name" value="UBCc"/>
    <property type="match status" value="1"/>
</dbReference>
<dbReference type="AlphaFoldDB" id="J4HY72"/>
<dbReference type="SUPFAM" id="SSF54495">
    <property type="entry name" value="UBC-like"/>
    <property type="match status" value="1"/>
</dbReference>